<name>A0ABQ5DU56_9ASTR</name>
<reference evidence="2" key="2">
    <citation type="submission" date="2022-01" db="EMBL/GenBank/DDBJ databases">
        <authorList>
            <person name="Yamashiro T."/>
            <person name="Shiraishi A."/>
            <person name="Satake H."/>
            <person name="Nakayama K."/>
        </authorList>
    </citation>
    <scope>NUCLEOTIDE SEQUENCE</scope>
</reference>
<accession>A0ABQ5DU56</accession>
<reference evidence="2" key="1">
    <citation type="journal article" date="2022" name="Int. J. Mol. Sci.">
        <title>Draft Genome of Tanacetum Coccineum: Genomic Comparison of Closely Related Tanacetum-Family Plants.</title>
        <authorList>
            <person name="Yamashiro T."/>
            <person name="Shiraishi A."/>
            <person name="Nakayama K."/>
            <person name="Satake H."/>
        </authorList>
    </citation>
    <scope>NUCLEOTIDE SEQUENCE</scope>
</reference>
<feature type="region of interest" description="Disordered" evidence="1">
    <location>
        <begin position="18"/>
        <end position="75"/>
    </location>
</feature>
<gene>
    <name evidence="2" type="ORF">Tco_0940454</name>
</gene>
<sequence length="109" mass="11621">MTNAAMRESISFKTYLAIATGAQPPKSKKQRKSDSKSSLETPTRTSPRLKRSTTVSPAKAKKKGKAKADTRKSLDVLSEVALSEAAQLKLANEMSKKDLHGSQASGSGT</sequence>
<feature type="compositionally biased region" description="Polar residues" evidence="1">
    <location>
        <begin position="39"/>
        <end position="56"/>
    </location>
</feature>
<dbReference type="EMBL" id="BQNB010015487">
    <property type="protein sequence ID" value="GJT40589.1"/>
    <property type="molecule type" value="Genomic_DNA"/>
</dbReference>
<keyword evidence="3" id="KW-1185">Reference proteome</keyword>
<organism evidence="2 3">
    <name type="scientific">Tanacetum coccineum</name>
    <dbReference type="NCBI Taxonomy" id="301880"/>
    <lineage>
        <taxon>Eukaryota</taxon>
        <taxon>Viridiplantae</taxon>
        <taxon>Streptophyta</taxon>
        <taxon>Embryophyta</taxon>
        <taxon>Tracheophyta</taxon>
        <taxon>Spermatophyta</taxon>
        <taxon>Magnoliopsida</taxon>
        <taxon>eudicotyledons</taxon>
        <taxon>Gunneridae</taxon>
        <taxon>Pentapetalae</taxon>
        <taxon>asterids</taxon>
        <taxon>campanulids</taxon>
        <taxon>Asterales</taxon>
        <taxon>Asteraceae</taxon>
        <taxon>Asteroideae</taxon>
        <taxon>Anthemideae</taxon>
        <taxon>Anthemidinae</taxon>
        <taxon>Tanacetum</taxon>
    </lineage>
</organism>
<evidence type="ECO:0000256" key="1">
    <source>
        <dbReference type="SAM" id="MobiDB-lite"/>
    </source>
</evidence>
<evidence type="ECO:0000313" key="3">
    <source>
        <dbReference type="Proteomes" id="UP001151760"/>
    </source>
</evidence>
<proteinExistence type="predicted"/>
<protein>
    <submittedName>
        <fullName evidence="2">Uncharacterized protein</fullName>
    </submittedName>
</protein>
<dbReference type="Proteomes" id="UP001151760">
    <property type="component" value="Unassembled WGS sequence"/>
</dbReference>
<evidence type="ECO:0000313" key="2">
    <source>
        <dbReference type="EMBL" id="GJT40589.1"/>
    </source>
</evidence>
<comment type="caution">
    <text evidence="2">The sequence shown here is derived from an EMBL/GenBank/DDBJ whole genome shotgun (WGS) entry which is preliminary data.</text>
</comment>